<evidence type="ECO:0000256" key="1">
    <source>
        <dbReference type="SAM" id="Phobius"/>
    </source>
</evidence>
<dbReference type="Proteomes" id="UP000002320">
    <property type="component" value="Unassembled WGS sequence"/>
</dbReference>
<feature type="transmembrane region" description="Helical" evidence="1">
    <location>
        <begin position="73"/>
        <end position="100"/>
    </location>
</feature>
<sequence length="118" mass="13501">MCVRVCLGPHPVGPSIPYRAIEDREQMCVKRARLQGKDTTRDEMIMIARELLRKTRLSRLGNHHPSHKRVENWFRAVVVVKALALFFACIGANVTALGSVREQNKVKKKDENESFVFV</sequence>
<evidence type="ECO:0000313" key="3">
    <source>
        <dbReference type="EnsemblMetazoa" id="CPIJ001939-PA"/>
    </source>
</evidence>
<evidence type="ECO:0000313" key="2">
    <source>
        <dbReference type="EMBL" id="EDS34270.1"/>
    </source>
</evidence>
<dbReference type="HOGENOM" id="CLU_2075445_0_0_1"/>
<keyword evidence="1" id="KW-0472">Membrane</keyword>
<dbReference type="EMBL" id="DS231839">
    <property type="protein sequence ID" value="EDS34270.1"/>
    <property type="molecule type" value="Genomic_DNA"/>
</dbReference>
<dbReference type="VEuPathDB" id="VectorBase:CPIJ001939"/>
<dbReference type="InParanoid" id="B0W4T2"/>
<organism>
    <name type="scientific">Culex quinquefasciatus</name>
    <name type="common">Southern house mosquito</name>
    <name type="synonym">Culex pungens</name>
    <dbReference type="NCBI Taxonomy" id="7176"/>
    <lineage>
        <taxon>Eukaryota</taxon>
        <taxon>Metazoa</taxon>
        <taxon>Ecdysozoa</taxon>
        <taxon>Arthropoda</taxon>
        <taxon>Hexapoda</taxon>
        <taxon>Insecta</taxon>
        <taxon>Pterygota</taxon>
        <taxon>Neoptera</taxon>
        <taxon>Endopterygota</taxon>
        <taxon>Diptera</taxon>
        <taxon>Nematocera</taxon>
        <taxon>Culicoidea</taxon>
        <taxon>Culicidae</taxon>
        <taxon>Culicinae</taxon>
        <taxon>Culicini</taxon>
        <taxon>Culex</taxon>
        <taxon>Culex</taxon>
    </lineage>
</organism>
<keyword evidence="1" id="KW-1133">Transmembrane helix</keyword>
<dbReference type="KEGG" id="cqu:CpipJ_CPIJ001939"/>
<reference evidence="3" key="2">
    <citation type="submission" date="2020-05" db="UniProtKB">
        <authorList>
            <consortium name="EnsemblMetazoa"/>
        </authorList>
    </citation>
    <scope>IDENTIFICATION</scope>
    <source>
        <strain evidence="3">JHB</strain>
    </source>
</reference>
<gene>
    <name evidence="3" type="primary">6033240</name>
    <name evidence="2" type="ORF">CpipJ_CPIJ001939</name>
</gene>
<protein>
    <submittedName>
        <fullName evidence="2 3">Uncharacterized protein</fullName>
    </submittedName>
</protein>
<accession>B0W4T2</accession>
<keyword evidence="1" id="KW-0812">Transmembrane</keyword>
<name>B0W4T2_CULQU</name>
<proteinExistence type="predicted"/>
<keyword evidence="4" id="KW-1185">Reference proteome</keyword>
<evidence type="ECO:0000313" key="4">
    <source>
        <dbReference type="Proteomes" id="UP000002320"/>
    </source>
</evidence>
<reference evidence="2" key="1">
    <citation type="submission" date="2007-03" db="EMBL/GenBank/DDBJ databases">
        <title>Annotation of Culex pipiens quinquefasciatus.</title>
        <authorList>
            <consortium name="The Broad Institute Genome Sequencing Platform"/>
            <person name="Atkinson P.W."/>
            <person name="Hemingway J."/>
            <person name="Christensen B.M."/>
            <person name="Higgs S."/>
            <person name="Kodira C."/>
            <person name="Hannick L."/>
            <person name="Megy K."/>
            <person name="O'Leary S."/>
            <person name="Pearson M."/>
            <person name="Haas B.J."/>
            <person name="Mauceli E."/>
            <person name="Wortman J.R."/>
            <person name="Lee N.H."/>
            <person name="Guigo R."/>
            <person name="Stanke M."/>
            <person name="Alvarado L."/>
            <person name="Amedeo P."/>
            <person name="Antoine C.H."/>
            <person name="Arensburger P."/>
            <person name="Bidwell S.L."/>
            <person name="Crawford M."/>
            <person name="Camaro F."/>
            <person name="Devon K."/>
            <person name="Engels R."/>
            <person name="Hammond M."/>
            <person name="Howarth C."/>
            <person name="Koehrsen M."/>
            <person name="Lawson D."/>
            <person name="Montgomery P."/>
            <person name="Nene V."/>
            <person name="Nusbaum C."/>
            <person name="Puiu D."/>
            <person name="Romero-Severson J."/>
            <person name="Severson D.W."/>
            <person name="Shumway M."/>
            <person name="Sisk P."/>
            <person name="Stolte C."/>
            <person name="Zeng Q."/>
            <person name="Eisenstadt E."/>
            <person name="Fraser-Liggett C."/>
            <person name="Strausberg R."/>
            <person name="Galagan J."/>
            <person name="Birren B."/>
            <person name="Collins F.H."/>
        </authorList>
    </citation>
    <scope>NUCLEOTIDE SEQUENCE [LARGE SCALE GENOMIC DNA]</scope>
    <source>
        <strain evidence="2">JHB</strain>
    </source>
</reference>
<dbReference type="AlphaFoldDB" id="B0W4T2"/>
<dbReference type="EnsemblMetazoa" id="CPIJ001939-RA">
    <property type="protein sequence ID" value="CPIJ001939-PA"/>
    <property type="gene ID" value="CPIJ001939"/>
</dbReference>